<feature type="region of interest" description="Disordered" evidence="1">
    <location>
        <begin position="92"/>
        <end position="115"/>
    </location>
</feature>
<dbReference type="KEGG" id="svt:SVTN_01275"/>
<evidence type="ECO:0000313" key="3">
    <source>
        <dbReference type="Proteomes" id="UP000031774"/>
    </source>
</evidence>
<accession>A0A0B5I111</accession>
<evidence type="ECO:0000313" key="2">
    <source>
        <dbReference type="EMBL" id="AJF63338.1"/>
    </source>
</evidence>
<reference evidence="2 3" key="1">
    <citation type="submission" date="2014-12" db="EMBL/GenBank/DDBJ databases">
        <title>Complete genome sequence of Streptomyces vietnamensis strain GIMV4.0001, a genetic manipulable producer of the benzoisochromanequinone antibiotic granaticin.</title>
        <authorList>
            <person name="Deng M.R."/>
            <person name="Guo J."/>
            <person name="Ma L.Y."/>
            <person name="Feng G.D."/>
            <person name="Mo C.Y."/>
            <person name="Zhu H.H."/>
        </authorList>
    </citation>
    <scope>NUCLEOTIDE SEQUENCE [LARGE SCALE GENOMIC DNA]</scope>
    <source>
        <strain evidence="3">GIMV4.0001</strain>
    </source>
</reference>
<name>A0A0B5I111_9ACTN</name>
<dbReference type="RefSeq" id="WP_041127423.1">
    <property type="nucleotide sequence ID" value="NZ_CP010407.1"/>
</dbReference>
<evidence type="ECO:0000256" key="1">
    <source>
        <dbReference type="SAM" id="MobiDB-lite"/>
    </source>
</evidence>
<dbReference type="Proteomes" id="UP000031774">
    <property type="component" value="Chromosome"/>
</dbReference>
<gene>
    <name evidence="2" type="ORF">SVTN_01275</name>
</gene>
<dbReference type="HOGENOM" id="CLU_2107708_0_0_11"/>
<organism evidence="2 3">
    <name type="scientific">Streptomyces vietnamensis</name>
    <dbReference type="NCBI Taxonomy" id="362257"/>
    <lineage>
        <taxon>Bacteria</taxon>
        <taxon>Bacillati</taxon>
        <taxon>Actinomycetota</taxon>
        <taxon>Actinomycetes</taxon>
        <taxon>Kitasatosporales</taxon>
        <taxon>Streptomycetaceae</taxon>
        <taxon>Streptomyces</taxon>
    </lineage>
</organism>
<dbReference type="AlphaFoldDB" id="A0A0B5I111"/>
<sequence>MLDALDHVTFELGDALRAAASMLWPQDDPEDGSRLRPDGFLLRDPATARLYVTAPGTAGSVGPDVSLHDENGRVRAGNTALMAALPSLVPDGLDSDRSPAQDPYAPAGVHDFTHW</sequence>
<protein>
    <submittedName>
        <fullName evidence="2">Uncharacterized protein</fullName>
    </submittedName>
</protein>
<dbReference type="EMBL" id="CP010407">
    <property type="protein sequence ID" value="AJF63338.1"/>
    <property type="molecule type" value="Genomic_DNA"/>
</dbReference>
<keyword evidence="3" id="KW-1185">Reference proteome</keyword>
<proteinExistence type="predicted"/>